<evidence type="ECO:0000256" key="6">
    <source>
        <dbReference type="ARBA" id="ARBA00022989"/>
    </source>
</evidence>
<dbReference type="STRING" id="1855383.SAMN05216548_109126"/>
<dbReference type="AlphaFoldDB" id="A0A1H9K9M6"/>
<keyword evidence="6 8" id="KW-1133">Transmembrane helix</keyword>
<keyword evidence="11" id="KW-1185">Reference proteome</keyword>
<dbReference type="NCBIfam" id="TIGR00710">
    <property type="entry name" value="efflux_Bcr_CflA"/>
    <property type="match status" value="1"/>
</dbReference>
<feature type="transmembrane region" description="Helical" evidence="8">
    <location>
        <begin position="23"/>
        <end position="44"/>
    </location>
</feature>
<dbReference type="InterPro" id="IPR020846">
    <property type="entry name" value="MFS_dom"/>
</dbReference>
<dbReference type="PANTHER" id="PTHR23502:SF132">
    <property type="entry name" value="POLYAMINE TRANSPORTER 2-RELATED"/>
    <property type="match status" value="1"/>
</dbReference>
<feature type="transmembrane region" description="Helical" evidence="8">
    <location>
        <begin position="174"/>
        <end position="191"/>
    </location>
</feature>
<evidence type="ECO:0000256" key="8">
    <source>
        <dbReference type="RuleBase" id="RU365088"/>
    </source>
</evidence>
<dbReference type="OrthoDB" id="9814303at2"/>
<dbReference type="EMBL" id="FOFG01000009">
    <property type="protein sequence ID" value="SEQ95758.1"/>
    <property type="molecule type" value="Genomic_DNA"/>
</dbReference>
<reference evidence="10 11" key="1">
    <citation type="submission" date="2016-10" db="EMBL/GenBank/DDBJ databases">
        <authorList>
            <person name="de Groot N.N."/>
        </authorList>
    </citation>
    <scope>NUCLEOTIDE SEQUENCE [LARGE SCALE GENOMIC DNA]</scope>
    <source>
        <strain evidence="10 11">A52C2</strain>
    </source>
</reference>
<evidence type="ECO:0000256" key="4">
    <source>
        <dbReference type="ARBA" id="ARBA00022475"/>
    </source>
</evidence>
<accession>A0A1H9K9M6</accession>
<dbReference type="Pfam" id="PF07690">
    <property type="entry name" value="MFS_1"/>
    <property type="match status" value="1"/>
</dbReference>
<dbReference type="PROSITE" id="PS50850">
    <property type="entry name" value="MFS"/>
    <property type="match status" value="1"/>
</dbReference>
<evidence type="ECO:0000256" key="7">
    <source>
        <dbReference type="ARBA" id="ARBA00023136"/>
    </source>
</evidence>
<feature type="transmembrane region" description="Helical" evidence="8">
    <location>
        <begin position="353"/>
        <end position="372"/>
    </location>
</feature>
<comment type="similarity">
    <text evidence="2 8">Belongs to the major facilitator superfamily. Bcr/CmlA family.</text>
</comment>
<evidence type="ECO:0000259" key="9">
    <source>
        <dbReference type="PROSITE" id="PS50850"/>
    </source>
</evidence>
<dbReference type="Gene3D" id="1.20.1720.10">
    <property type="entry name" value="Multidrug resistance protein D"/>
    <property type="match status" value="1"/>
</dbReference>
<dbReference type="GO" id="GO:1990961">
    <property type="term" value="P:xenobiotic detoxification by transmembrane export across the plasma membrane"/>
    <property type="evidence" value="ECO:0007669"/>
    <property type="project" value="InterPro"/>
</dbReference>
<dbReference type="PANTHER" id="PTHR23502">
    <property type="entry name" value="MAJOR FACILITATOR SUPERFAMILY"/>
    <property type="match status" value="1"/>
</dbReference>
<evidence type="ECO:0000256" key="1">
    <source>
        <dbReference type="ARBA" id="ARBA00004651"/>
    </source>
</evidence>
<dbReference type="Proteomes" id="UP000199647">
    <property type="component" value="Unassembled WGS sequence"/>
</dbReference>
<keyword evidence="3 8" id="KW-0813">Transport</keyword>
<dbReference type="GO" id="GO:0005886">
    <property type="term" value="C:plasma membrane"/>
    <property type="evidence" value="ECO:0007669"/>
    <property type="project" value="UniProtKB-SubCell"/>
</dbReference>
<dbReference type="GO" id="GO:0042910">
    <property type="term" value="F:xenobiotic transmembrane transporter activity"/>
    <property type="evidence" value="ECO:0007669"/>
    <property type="project" value="InterPro"/>
</dbReference>
<keyword evidence="4" id="KW-1003">Cell membrane</keyword>
<dbReference type="RefSeq" id="WP_092497225.1">
    <property type="nucleotide sequence ID" value="NZ_FOFG01000009.1"/>
</dbReference>
<dbReference type="InterPro" id="IPR004812">
    <property type="entry name" value="Efflux_drug-R_Bcr/CmlA"/>
</dbReference>
<dbReference type="SUPFAM" id="SSF103473">
    <property type="entry name" value="MFS general substrate transporter"/>
    <property type="match status" value="1"/>
</dbReference>
<sequence>MSLDLTAAADASAPPSRAAPPPLWLLALITFSGTLAMHIFVPALPQAAADLGASAGSMQLTVSFYILGLAVGQLVYGPISDHFGRRKVLIFGMILYAGAGFAALVAPTVHALIAARLFQALGGCAGLVLGRAIVRDSSGTANATQRLALMNLMVTLGPGIAPLIGTALASTAGWRSIFVALCLLGVANLLLTWRILPETSTGAGHDTRTVLRNYRQLLGSRAFLGYSVGGACATTSMYAFIGAAPFIFINQMHRPAREVGFYLAINIAGLWLGSLTASRLAGRMPINRLLVRGNVLSCLGAAAFLLCVVTGHLNVPLTVATMAIFTFGAGIASPAALAEAMSVNPFVAGSASGLYGFTQMAIGAICTSLAGLGSSPALAAALVLTIAGLLAQASFWIAARRAG</sequence>
<dbReference type="InterPro" id="IPR011701">
    <property type="entry name" value="MFS"/>
</dbReference>
<name>A0A1H9K9M6_9HYPH</name>
<feature type="transmembrane region" description="Helical" evidence="8">
    <location>
        <begin position="378"/>
        <end position="399"/>
    </location>
</feature>
<feature type="domain" description="Major facilitator superfamily (MFS) profile" evidence="9">
    <location>
        <begin position="22"/>
        <end position="403"/>
    </location>
</feature>
<dbReference type="CDD" id="cd17320">
    <property type="entry name" value="MFS_MdfA_MDR_like"/>
    <property type="match status" value="1"/>
</dbReference>
<feature type="transmembrane region" description="Helical" evidence="8">
    <location>
        <begin position="146"/>
        <end position="168"/>
    </location>
</feature>
<keyword evidence="8" id="KW-0997">Cell inner membrane</keyword>
<feature type="transmembrane region" description="Helical" evidence="8">
    <location>
        <begin position="113"/>
        <end position="134"/>
    </location>
</feature>
<evidence type="ECO:0000256" key="5">
    <source>
        <dbReference type="ARBA" id="ARBA00022692"/>
    </source>
</evidence>
<feature type="transmembrane region" description="Helical" evidence="8">
    <location>
        <begin position="56"/>
        <end position="76"/>
    </location>
</feature>
<comment type="subcellular location">
    <subcellularLocation>
        <location evidence="8">Cell inner membrane</location>
        <topology evidence="8">Multi-pass membrane protein</topology>
    </subcellularLocation>
    <subcellularLocation>
        <location evidence="1">Cell membrane</location>
        <topology evidence="1">Multi-pass membrane protein</topology>
    </subcellularLocation>
</comment>
<gene>
    <name evidence="10" type="ORF">SAMN05216548_109126</name>
</gene>
<evidence type="ECO:0000256" key="2">
    <source>
        <dbReference type="ARBA" id="ARBA00006236"/>
    </source>
</evidence>
<evidence type="ECO:0000313" key="10">
    <source>
        <dbReference type="EMBL" id="SEQ95758.1"/>
    </source>
</evidence>
<evidence type="ECO:0000256" key="3">
    <source>
        <dbReference type="ARBA" id="ARBA00022448"/>
    </source>
</evidence>
<feature type="transmembrane region" description="Helical" evidence="8">
    <location>
        <begin position="289"/>
        <end position="313"/>
    </location>
</feature>
<feature type="transmembrane region" description="Helical" evidence="8">
    <location>
        <begin position="88"/>
        <end position="107"/>
    </location>
</feature>
<feature type="transmembrane region" description="Helical" evidence="8">
    <location>
        <begin position="319"/>
        <end position="341"/>
    </location>
</feature>
<organism evidence="10 11">
    <name type="scientific">Faunimonas pinastri</name>
    <dbReference type="NCBI Taxonomy" id="1855383"/>
    <lineage>
        <taxon>Bacteria</taxon>
        <taxon>Pseudomonadati</taxon>
        <taxon>Pseudomonadota</taxon>
        <taxon>Alphaproteobacteria</taxon>
        <taxon>Hyphomicrobiales</taxon>
        <taxon>Afifellaceae</taxon>
        <taxon>Faunimonas</taxon>
    </lineage>
</organism>
<keyword evidence="5 8" id="KW-0812">Transmembrane</keyword>
<keyword evidence="7 8" id="KW-0472">Membrane</keyword>
<evidence type="ECO:0000313" key="11">
    <source>
        <dbReference type="Proteomes" id="UP000199647"/>
    </source>
</evidence>
<dbReference type="InterPro" id="IPR036259">
    <property type="entry name" value="MFS_trans_sf"/>
</dbReference>
<feature type="transmembrane region" description="Helical" evidence="8">
    <location>
        <begin position="259"/>
        <end position="277"/>
    </location>
</feature>
<proteinExistence type="inferred from homology"/>
<protein>
    <recommendedName>
        <fullName evidence="8">Bcr/CflA family efflux transporter</fullName>
    </recommendedName>
</protein>
<feature type="transmembrane region" description="Helical" evidence="8">
    <location>
        <begin position="223"/>
        <end position="247"/>
    </location>
</feature>